<evidence type="ECO:0000256" key="2">
    <source>
        <dbReference type="ARBA" id="ARBA00008914"/>
    </source>
</evidence>
<dbReference type="PANTHER" id="PTHR30329:SF21">
    <property type="entry name" value="LIPOPROTEIN YIAD-RELATED"/>
    <property type="match status" value="1"/>
</dbReference>
<keyword evidence="11" id="KW-0969">Cilium</keyword>
<evidence type="ECO:0000259" key="10">
    <source>
        <dbReference type="PROSITE" id="PS51123"/>
    </source>
</evidence>
<evidence type="ECO:0000256" key="8">
    <source>
        <dbReference type="SAM" id="MobiDB-lite"/>
    </source>
</evidence>
<dbReference type="Gene3D" id="3.30.1330.60">
    <property type="entry name" value="OmpA-like domain"/>
    <property type="match status" value="1"/>
</dbReference>
<dbReference type="Pfam" id="PF13677">
    <property type="entry name" value="MotB_plug"/>
    <property type="match status" value="1"/>
</dbReference>
<keyword evidence="11" id="KW-0966">Cell projection</keyword>
<reference evidence="11 12" key="1">
    <citation type="submission" date="2016-03" db="EMBL/GenBank/DDBJ databases">
        <title>Complete genome sequence of Shewanella psychrophila WP2, a deep sea bacterium isolated from west Pacific sediment.</title>
        <authorList>
            <person name="Xu G."/>
            <person name="Jian H."/>
        </authorList>
    </citation>
    <scope>NUCLEOTIDE SEQUENCE [LARGE SCALE GENOMIC DNA]</scope>
    <source>
        <strain evidence="11 12">WP2</strain>
    </source>
</reference>
<evidence type="ECO:0000256" key="3">
    <source>
        <dbReference type="ARBA" id="ARBA00022475"/>
    </source>
</evidence>
<dbReference type="EMBL" id="CP014782">
    <property type="protein sequence ID" value="AQS37400.1"/>
    <property type="molecule type" value="Genomic_DNA"/>
</dbReference>
<evidence type="ECO:0000256" key="6">
    <source>
        <dbReference type="ARBA" id="ARBA00023136"/>
    </source>
</evidence>
<protein>
    <submittedName>
        <fullName evidence="11">Flagellar motor protein</fullName>
    </submittedName>
</protein>
<proteinExistence type="inferred from homology"/>
<accession>A0A1S6HPF2</accession>
<dbReference type="SUPFAM" id="SSF103088">
    <property type="entry name" value="OmpA-like"/>
    <property type="match status" value="1"/>
</dbReference>
<evidence type="ECO:0000256" key="9">
    <source>
        <dbReference type="SAM" id="Phobius"/>
    </source>
</evidence>
<dbReference type="GO" id="GO:0005886">
    <property type="term" value="C:plasma membrane"/>
    <property type="evidence" value="ECO:0007669"/>
    <property type="project" value="UniProtKB-SubCell"/>
</dbReference>
<evidence type="ECO:0000313" key="11">
    <source>
        <dbReference type="EMBL" id="AQS37400.1"/>
    </source>
</evidence>
<dbReference type="Proteomes" id="UP000189545">
    <property type="component" value="Chromosome"/>
</dbReference>
<dbReference type="AlphaFoldDB" id="A0A1S6HPF2"/>
<dbReference type="RefSeq" id="WP_077752571.1">
    <property type="nucleotide sequence ID" value="NZ_CP014782.1"/>
</dbReference>
<keyword evidence="5 9" id="KW-1133">Transmembrane helix</keyword>
<dbReference type="InterPro" id="IPR036737">
    <property type="entry name" value="OmpA-like_sf"/>
</dbReference>
<dbReference type="NCBIfam" id="NF006508">
    <property type="entry name" value="PRK08944.1"/>
    <property type="match status" value="1"/>
</dbReference>
<keyword evidence="6 7" id="KW-0472">Membrane</keyword>
<keyword evidence="12" id="KW-1185">Reference proteome</keyword>
<dbReference type="InterPro" id="IPR006665">
    <property type="entry name" value="OmpA-like"/>
</dbReference>
<feature type="region of interest" description="Disordered" evidence="8">
    <location>
        <begin position="106"/>
        <end position="163"/>
    </location>
</feature>
<feature type="domain" description="OmpA-like" evidence="10">
    <location>
        <begin position="193"/>
        <end position="314"/>
    </location>
</feature>
<dbReference type="STRING" id="225848.Sps_02242"/>
<evidence type="ECO:0000256" key="4">
    <source>
        <dbReference type="ARBA" id="ARBA00022692"/>
    </source>
</evidence>
<dbReference type="InterPro" id="IPR050330">
    <property type="entry name" value="Bact_OuterMem_StrucFunc"/>
</dbReference>
<organism evidence="11 12">
    <name type="scientific">Shewanella psychrophila</name>
    <dbReference type="NCBI Taxonomy" id="225848"/>
    <lineage>
        <taxon>Bacteria</taxon>
        <taxon>Pseudomonadati</taxon>
        <taxon>Pseudomonadota</taxon>
        <taxon>Gammaproteobacteria</taxon>
        <taxon>Alteromonadales</taxon>
        <taxon>Shewanellaceae</taxon>
        <taxon>Shewanella</taxon>
    </lineage>
</organism>
<evidence type="ECO:0000256" key="1">
    <source>
        <dbReference type="ARBA" id="ARBA00004162"/>
    </source>
</evidence>
<feature type="compositionally biased region" description="Low complexity" evidence="8">
    <location>
        <begin position="115"/>
        <end position="136"/>
    </location>
</feature>
<evidence type="ECO:0000256" key="7">
    <source>
        <dbReference type="PROSITE-ProRule" id="PRU00473"/>
    </source>
</evidence>
<dbReference type="CDD" id="cd07185">
    <property type="entry name" value="OmpA_C-like"/>
    <property type="match status" value="1"/>
</dbReference>
<gene>
    <name evidence="11" type="ORF">Sps_02242</name>
</gene>
<name>A0A1S6HPF2_9GAMM</name>
<dbReference type="Pfam" id="PF00691">
    <property type="entry name" value="OmpA"/>
    <property type="match status" value="1"/>
</dbReference>
<comment type="similarity">
    <text evidence="2">Belongs to the MotB family.</text>
</comment>
<dbReference type="PANTHER" id="PTHR30329">
    <property type="entry name" value="STATOR ELEMENT OF FLAGELLAR MOTOR COMPLEX"/>
    <property type="match status" value="1"/>
</dbReference>
<sequence>MAKKAKCECPPPGAPLWLATFADLMSLLMCFFVLLLSFSEMDVMKFKQIAGSMKYAFGVQNKVEVKDIPKGTSVIALEFRPGRPEPTPIEIINQQTNEMTEPTLEYQAGDDDSAGGVQQQRGEQRGGEASATAQEQAEAKAESKAESESKARAEEESKAQAAAQENINDQVKKMAQELNKEIVDGAIEIESLGQQIIIRIREKGAFSSGSGFLQPRFKPVVRRVGELLRDIPGIVTVSGYTDDMNISNELYSSNWDLSSKRAVAVAHELIKVRGFDQSRMKVVGMANSNPLVDNDSASNRARNRRVEIAIEQGKPKLSDEILVGQ</sequence>
<comment type="subcellular location">
    <subcellularLocation>
        <location evidence="1">Cell membrane</location>
        <topology evidence="1">Single-pass membrane protein</topology>
    </subcellularLocation>
</comment>
<dbReference type="PROSITE" id="PS51123">
    <property type="entry name" value="OMPA_2"/>
    <property type="match status" value="1"/>
</dbReference>
<dbReference type="InterPro" id="IPR025713">
    <property type="entry name" value="MotB-like_N_dom"/>
</dbReference>
<feature type="compositionally biased region" description="Basic and acidic residues" evidence="8">
    <location>
        <begin position="137"/>
        <end position="158"/>
    </location>
</feature>
<evidence type="ECO:0000313" key="12">
    <source>
        <dbReference type="Proteomes" id="UP000189545"/>
    </source>
</evidence>
<keyword evidence="11" id="KW-0282">Flagellum</keyword>
<dbReference type="OrthoDB" id="9815217at2"/>
<feature type="transmembrane region" description="Helical" evidence="9">
    <location>
        <begin position="16"/>
        <end position="38"/>
    </location>
</feature>
<evidence type="ECO:0000256" key="5">
    <source>
        <dbReference type="ARBA" id="ARBA00022989"/>
    </source>
</evidence>
<keyword evidence="4 9" id="KW-0812">Transmembrane</keyword>
<dbReference type="KEGG" id="spsw:Sps_02242"/>
<keyword evidence="3" id="KW-1003">Cell membrane</keyword>